<dbReference type="PANTHER" id="PTHR33217">
    <property type="entry name" value="TRANSPOSASE FOR INSERTION SEQUENCE ELEMENT IS1081"/>
    <property type="match status" value="1"/>
</dbReference>
<dbReference type="InterPro" id="IPR001207">
    <property type="entry name" value="Transposase_mutator"/>
</dbReference>
<keyword evidence="5 6" id="KW-0233">DNA recombination</keyword>
<gene>
    <name evidence="8" type="ORF">TBK1r_10780</name>
    <name evidence="9" type="ORF">TBK1r_66460</name>
</gene>
<evidence type="ECO:0000256" key="5">
    <source>
        <dbReference type="ARBA" id="ARBA00023172"/>
    </source>
</evidence>
<sequence length="416" mass="47445">MDTKTKEQVEQLAAEFARNASSIGELNALVKTMMKSGIETMLNSELDHHLDQEQSEPASGSTPSKEKRNNCRNGHSSKKLKGDFGELEIETPRDRDSTFEPKIIEKHRRRIDGFDDKILALYAKGLTTRDIQQIVKDLYGVDVSPTLIASVTEDLEAELKTWQSRRLDPVCPIVYFDGIVVNVRGASAKVSPHTIYVALGINLDGKKELLGLWIAETEGAKFWLNCLTDLKNRGLSDIFVCCVDGLAGFPEAIRAAFPQARIQLCLVHLVRAALRYVSHEDSKAVAGDLKSIYRASTTEEAESELERFSEKWDKKYPTISRQWRNKWTDIITLFDFPPEIRKVIYTTNAIESVNSTIRKFTKNRKIYPSQDSATKLIYMAIMEASKRWTRPIKYWKQALNHFAILFEDRLPPSHRY</sequence>
<dbReference type="PANTHER" id="PTHR33217:SF5">
    <property type="entry name" value="MUTATOR FAMILY TRANSPOSASE"/>
    <property type="match status" value="1"/>
</dbReference>
<comment type="function">
    <text evidence="1 6">Required for the transposition of the insertion element.</text>
</comment>
<evidence type="ECO:0000256" key="4">
    <source>
        <dbReference type="ARBA" id="ARBA00023125"/>
    </source>
</evidence>
<protein>
    <recommendedName>
        <fullName evidence="6">Mutator family transposase</fullName>
    </recommendedName>
</protein>
<dbReference type="EMBL" id="CP036432">
    <property type="protein sequence ID" value="QDV82153.1"/>
    <property type="molecule type" value="Genomic_DNA"/>
</dbReference>
<reference evidence="8 10" key="1">
    <citation type="submission" date="2019-02" db="EMBL/GenBank/DDBJ databases">
        <title>Deep-cultivation of Planctomycetes and their phenomic and genomic characterization uncovers novel biology.</title>
        <authorList>
            <person name="Wiegand S."/>
            <person name="Jogler M."/>
            <person name="Boedeker C."/>
            <person name="Pinto D."/>
            <person name="Vollmers J."/>
            <person name="Rivas-Marin E."/>
            <person name="Kohn T."/>
            <person name="Peeters S.H."/>
            <person name="Heuer A."/>
            <person name="Rast P."/>
            <person name="Oberbeckmann S."/>
            <person name="Bunk B."/>
            <person name="Jeske O."/>
            <person name="Meyerdierks A."/>
            <person name="Storesund J.E."/>
            <person name="Kallscheuer N."/>
            <person name="Luecker S."/>
            <person name="Lage O.M."/>
            <person name="Pohl T."/>
            <person name="Merkel B.J."/>
            <person name="Hornburger P."/>
            <person name="Mueller R.-W."/>
            <person name="Bruemmer F."/>
            <person name="Labrenz M."/>
            <person name="Spormann A.M."/>
            <person name="Op den Camp H."/>
            <person name="Overmann J."/>
            <person name="Amann R."/>
            <person name="Jetten M.S.M."/>
            <person name="Mascher T."/>
            <person name="Medema M.H."/>
            <person name="Devos D.P."/>
            <person name="Kaster A.-K."/>
            <person name="Ovreas L."/>
            <person name="Rohde M."/>
            <person name="Galperin M.Y."/>
            <person name="Jogler C."/>
        </authorList>
    </citation>
    <scope>NUCLEOTIDE SEQUENCE [LARGE SCALE GENOMIC DNA]</scope>
    <source>
        <strain evidence="8 10">TBK1r</strain>
    </source>
</reference>
<keyword evidence="6" id="KW-0814">Transposable element</keyword>
<keyword evidence="3 6" id="KW-0815">Transposition</keyword>
<evidence type="ECO:0000256" key="1">
    <source>
        <dbReference type="ARBA" id="ARBA00002190"/>
    </source>
</evidence>
<accession>A0ABX5XJJ0</accession>
<name>A0ABX5XJJ0_9BACT</name>
<organism evidence="8 10">
    <name type="scientific">Stieleria magnilauensis</name>
    <dbReference type="NCBI Taxonomy" id="2527963"/>
    <lineage>
        <taxon>Bacteria</taxon>
        <taxon>Pseudomonadati</taxon>
        <taxon>Planctomycetota</taxon>
        <taxon>Planctomycetia</taxon>
        <taxon>Pirellulales</taxon>
        <taxon>Pirellulaceae</taxon>
        <taxon>Stieleria</taxon>
    </lineage>
</organism>
<keyword evidence="10" id="KW-1185">Reference proteome</keyword>
<proteinExistence type="inferred from homology"/>
<evidence type="ECO:0000313" key="9">
    <source>
        <dbReference type="EMBL" id="QDV87615.1"/>
    </source>
</evidence>
<feature type="region of interest" description="Disordered" evidence="7">
    <location>
        <begin position="50"/>
        <end position="87"/>
    </location>
</feature>
<comment type="similarity">
    <text evidence="2 6">Belongs to the transposase mutator family.</text>
</comment>
<evidence type="ECO:0000256" key="7">
    <source>
        <dbReference type="SAM" id="MobiDB-lite"/>
    </source>
</evidence>
<evidence type="ECO:0000256" key="3">
    <source>
        <dbReference type="ARBA" id="ARBA00022578"/>
    </source>
</evidence>
<evidence type="ECO:0000313" key="8">
    <source>
        <dbReference type="EMBL" id="QDV82153.1"/>
    </source>
</evidence>
<evidence type="ECO:0000256" key="2">
    <source>
        <dbReference type="ARBA" id="ARBA00010961"/>
    </source>
</evidence>
<dbReference type="NCBIfam" id="NF033543">
    <property type="entry name" value="transpos_IS256"/>
    <property type="match status" value="1"/>
</dbReference>
<evidence type="ECO:0000313" key="10">
    <source>
        <dbReference type="Proteomes" id="UP000318081"/>
    </source>
</evidence>
<keyword evidence="4 6" id="KW-0238">DNA-binding</keyword>
<dbReference type="RefSeq" id="WP_145207852.1">
    <property type="nucleotide sequence ID" value="NZ_CP036432.1"/>
</dbReference>
<dbReference type="Proteomes" id="UP000318081">
    <property type="component" value="Chromosome"/>
</dbReference>
<dbReference type="Pfam" id="PF00872">
    <property type="entry name" value="Transposase_mut"/>
    <property type="match status" value="1"/>
</dbReference>
<dbReference type="PROSITE" id="PS01007">
    <property type="entry name" value="TRANSPOSASE_MUTATOR"/>
    <property type="match status" value="1"/>
</dbReference>
<dbReference type="EMBL" id="CP036432">
    <property type="protein sequence ID" value="QDV87615.1"/>
    <property type="molecule type" value="Genomic_DNA"/>
</dbReference>
<evidence type="ECO:0000256" key="6">
    <source>
        <dbReference type="RuleBase" id="RU365089"/>
    </source>
</evidence>